<reference evidence="2 3" key="1">
    <citation type="submission" date="2023-03" db="EMBL/GenBank/DDBJ databases">
        <title>Genome insight into feeding habits of ladybird beetles.</title>
        <authorList>
            <person name="Li H.-S."/>
            <person name="Huang Y.-H."/>
            <person name="Pang H."/>
        </authorList>
    </citation>
    <scope>NUCLEOTIDE SEQUENCE [LARGE SCALE GENOMIC DNA]</scope>
    <source>
        <strain evidence="2">SYSU_2023b</strain>
        <tissue evidence="2">Whole body</tissue>
    </source>
</reference>
<organism evidence="2 3">
    <name type="scientific">Henosepilachna vigintioctopunctata</name>
    <dbReference type="NCBI Taxonomy" id="420089"/>
    <lineage>
        <taxon>Eukaryota</taxon>
        <taxon>Metazoa</taxon>
        <taxon>Ecdysozoa</taxon>
        <taxon>Arthropoda</taxon>
        <taxon>Hexapoda</taxon>
        <taxon>Insecta</taxon>
        <taxon>Pterygota</taxon>
        <taxon>Neoptera</taxon>
        <taxon>Endopterygota</taxon>
        <taxon>Coleoptera</taxon>
        <taxon>Polyphaga</taxon>
        <taxon>Cucujiformia</taxon>
        <taxon>Coccinelloidea</taxon>
        <taxon>Coccinellidae</taxon>
        <taxon>Epilachninae</taxon>
        <taxon>Epilachnini</taxon>
        <taxon>Henosepilachna</taxon>
    </lineage>
</organism>
<sequence length="223" mass="25496">MENCLLCLCFILALTNVPIISSLHCYNCLVNVNTPSYVDCKLMQHIKSITCPNGSLGCAVIRDHPKGEFAQFRRECINKNPKTFCEEKKKNETSLKYFSCYTCQGDDCNKVLLKFMEIVGISVTHKYDLSNFIFRLKLSYEWSCLPFTDEVFIGIRLLSSSTDPNDISVTENLLLQRNTNVDKKNNRPQSPCDIVDLLQILLEGANKVNCNEWISRHRPLAIE</sequence>
<dbReference type="EMBL" id="JARQZJ010000094">
    <property type="protein sequence ID" value="KAK9884949.1"/>
    <property type="molecule type" value="Genomic_DNA"/>
</dbReference>
<protein>
    <submittedName>
        <fullName evidence="2">Uncharacterized protein</fullName>
    </submittedName>
</protein>
<comment type="caution">
    <text evidence="2">The sequence shown here is derived from an EMBL/GenBank/DDBJ whole genome shotgun (WGS) entry which is preliminary data.</text>
</comment>
<evidence type="ECO:0000313" key="2">
    <source>
        <dbReference type="EMBL" id="KAK9884949.1"/>
    </source>
</evidence>
<evidence type="ECO:0000313" key="3">
    <source>
        <dbReference type="Proteomes" id="UP001431783"/>
    </source>
</evidence>
<accession>A0AAW1UVN4</accession>
<feature type="chain" id="PRO_5043374018" evidence="1">
    <location>
        <begin position="23"/>
        <end position="223"/>
    </location>
</feature>
<feature type="signal peptide" evidence="1">
    <location>
        <begin position="1"/>
        <end position="22"/>
    </location>
</feature>
<dbReference type="Proteomes" id="UP001431783">
    <property type="component" value="Unassembled WGS sequence"/>
</dbReference>
<name>A0AAW1UVN4_9CUCU</name>
<evidence type="ECO:0000256" key="1">
    <source>
        <dbReference type="SAM" id="SignalP"/>
    </source>
</evidence>
<proteinExistence type="predicted"/>
<gene>
    <name evidence="2" type="ORF">WA026_009185</name>
</gene>
<keyword evidence="3" id="KW-1185">Reference proteome</keyword>
<keyword evidence="1" id="KW-0732">Signal</keyword>
<dbReference type="AlphaFoldDB" id="A0AAW1UVN4"/>